<organism evidence="2 3">
    <name type="scientific">Corynespora cassiicola Philippines</name>
    <dbReference type="NCBI Taxonomy" id="1448308"/>
    <lineage>
        <taxon>Eukaryota</taxon>
        <taxon>Fungi</taxon>
        <taxon>Dikarya</taxon>
        <taxon>Ascomycota</taxon>
        <taxon>Pezizomycotina</taxon>
        <taxon>Dothideomycetes</taxon>
        <taxon>Pleosporomycetidae</taxon>
        <taxon>Pleosporales</taxon>
        <taxon>Corynesporascaceae</taxon>
        <taxon>Corynespora</taxon>
    </lineage>
</organism>
<name>A0A2T2NJI5_CORCC</name>
<feature type="region of interest" description="Disordered" evidence="1">
    <location>
        <begin position="260"/>
        <end position="287"/>
    </location>
</feature>
<keyword evidence="3" id="KW-1185">Reference proteome</keyword>
<proteinExistence type="predicted"/>
<feature type="region of interest" description="Disordered" evidence="1">
    <location>
        <begin position="839"/>
        <end position="869"/>
    </location>
</feature>
<feature type="compositionally biased region" description="Polar residues" evidence="1">
    <location>
        <begin position="260"/>
        <end position="274"/>
    </location>
</feature>
<feature type="region of interest" description="Disordered" evidence="1">
    <location>
        <begin position="154"/>
        <end position="212"/>
    </location>
</feature>
<accession>A0A2T2NJI5</accession>
<protein>
    <submittedName>
        <fullName evidence="2">Uncharacterized protein</fullName>
    </submittedName>
</protein>
<dbReference type="AlphaFoldDB" id="A0A2T2NJI5"/>
<feature type="compositionally biased region" description="Basic and acidic residues" evidence="1">
    <location>
        <begin position="841"/>
        <end position="853"/>
    </location>
</feature>
<feature type="region of interest" description="Disordered" evidence="1">
    <location>
        <begin position="330"/>
        <end position="432"/>
    </location>
</feature>
<feature type="compositionally biased region" description="Acidic residues" evidence="1">
    <location>
        <begin position="159"/>
        <end position="174"/>
    </location>
</feature>
<evidence type="ECO:0000313" key="2">
    <source>
        <dbReference type="EMBL" id="PSN65519.1"/>
    </source>
</evidence>
<dbReference type="Proteomes" id="UP000240883">
    <property type="component" value="Unassembled WGS sequence"/>
</dbReference>
<gene>
    <name evidence="2" type="ORF">BS50DRAFT_589917</name>
</gene>
<dbReference type="EMBL" id="KZ678137">
    <property type="protein sequence ID" value="PSN65519.1"/>
    <property type="molecule type" value="Genomic_DNA"/>
</dbReference>
<feature type="compositionally biased region" description="Polar residues" evidence="1">
    <location>
        <begin position="342"/>
        <end position="357"/>
    </location>
</feature>
<reference evidence="2 3" key="1">
    <citation type="journal article" date="2018" name="Front. Microbiol.">
        <title>Genome-Wide Analysis of Corynespora cassiicola Leaf Fall Disease Putative Effectors.</title>
        <authorList>
            <person name="Lopez D."/>
            <person name="Ribeiro S."/>
            <person name="Label P."/>
            <person name="Fumanal B."/>
            <person name="Venisse J.S."/>
            <person name="Kohler A."/>
            <person name="de Oliveira R.R."/>
            <person name="Labutti K."/>
            <person name="Lipzen A."/>
            <person name="Lail K."/>
            <person name="Bauer D."/>
            <person name="Ohm R.A."/>
            <person name="Barry K.W."/>
            <person name="Spatafora J."/>
            <person name="Grigoriev I.V."/>
            <person name="Martin F.M."/>
            <person name="Pujade-Renaud V."/>
        </authorList>
    </citation>
    <scope>NUCLEOTIDE SEQUENCE [LARGE SCALE GENOMIC DNA]</scope>
    <source>
        <strain evidence="2 3">Philippines</strain>
    </source>
</reference>
<sequence length="869" mass="98025">MSRGCELNQLQWCLEPFIATHSQPISELPHHTTNFRLVTTNLPALISYNISPQGIFQSSLATMPGISSGMKHRVLAGGESSLVWDKDTQSKGKFSIQIWGCDQAADTTSFDSMQTNISPCSSPGENCNISLKPNTTKQTEMLDTDEVWNIIARRSIIDQESEDSGDEEDSDDERDEKVSVGQEESDTVAATPDKREPVLHSPKRKRPSRWKAKSVVDVAIAKGILKPAQLNHHRARKRQKIQGTNLSPCNIIPSSLDVSNPQPTAHDASGSSQFLRPRDIGNNAPENKLQEVDLNLKHLGASNAEIDAYINDNDSNDGEEYETVIVNPNATKRTASAPPKNSKAQPFQTSSVNPEKNMSSRKRSAAMSSEVEPGEQIPEGRNGSEPSGRKTKKTKLQKGSKKKTNTQVTKQDDKIQDNEKSSSPVSKLSREVVVEPQHDLSTPQVLPVPGKIQPSQFFPSSHRQILPDEKDWYGRYASVLVFEVEPCPEAWRDAVLDVNNFNFVHVKQGQRKALAYQDSLNKKKKYHRNSGYVIQPDSVLRRQSAIQKAYNFRTKAPFAKLDSSIRNSSRVYILKEGYLSGPQGEAIVWAESIKLIKRLLEQKLVGDSLFIIELGVQDTYLLAHTDEKVQYMLQLKSLIEEFPHHVNVNMTDTSIVTKDPSSHYMPWQDFEKNIHQEIQSNIRQTMETRGLYRDQEHEVWCGRMSVTPEQFKAEVLDKKKKNWETGVSESMETIESEMRAKFIHEETTGRYKEYCQRIDSRFDTVKICIEFFQHCCSGAIISEDIKPKKSFARKGSNSGKRDQKTIDLEEQASLISQIMPWISKDLVLKNGIQVVRNATKSVHEGSKREHEDDTGNIEEISPKKARVTK</sequence>
<feature type="compositionally biased region" description="Basic and acidic residues" evidence="1">
    <location>
        <begin position="410"/>
        <end position="420"/>
    </location>
</feature>
<feature type="compositionally biased region" description="Basic residues" evidence="1">
    <location>
        <begin position="201"/>
        <end position="212"/>
    </location>
</feature>
<evidence type="ECO:0000313" key="3">
    <source>
        <dbReference type="Proteomes" id="UP000240883"/>
    </source>
</evidence>
<feature type="compositionally biased region" description="Basic residues" evidence="1">
    <location>
        <begin position="389"/>
        <end position="404"/>
    </location>
</feature>
<evidence type="ECO:0000256" key="1">
    <source>
        <dbReference type="SAM" id="MobiDB-lite"/>
    </source>
</evidence>